<feature type="region of interest" description="Disordered" evidence="1">
    <location>
        <begin position="232"/>
        <end position="255"/>
    </location>
</feature>
<dbReference type="AlphaFoldDB" id="A0A6L2Q293"/>
<comment type="caution">
    <text evidence="4">The sequence shown here is derived from an EMBL/GenBank/DDBJ whole genome shotgun (WGS) entry which is preliminary data.</text>
</comment>
<evidence type="ECO:0000313" key="5">
    <source>
        <dbReference type="Proteomes" id="UP000502823"/>
    </source>
</evidence>
<proteinExistence type="predicted"/>
<feature type="region of interest" description="Disordered" evidence="1">
    <location>
        <begin position="193"/>
        <end position="217"/>
    </location>
</feature>
<dbReference type="InParanoid" id="A0A6L2Q293"/>
<evidence type="ECO:0000259" key="2">
    <source>
        <dbReference type="Pfam" id="PF13976"/>
    </source>
</evidence>
<dbReference type="InterPro" id="IPR036875">
    <property type="entry name" value="Znf_CCHC_sf"/>
</dbReference>
<dbReference type="InterPro" id="IPR054722">
    <property type="entry name" value="PolX-like_BBD"/>
</dbReference>
<feature type="domain" description="GAG-pre-integrase" evidence="2">
    <location>
        <begin position="380"/>
        <end position="445"/>
    </location>
</feature>
<dbReference type="Pfam" id="PF22936">
    <property type="entry name" value="Pol_BBD"/>
    <property type="match status" value="1"/>
</dbReference>
<sequence>MVLRANCLESLIDGSRKCPVLPPDAQSQEKKELTEWFQDDARAASLIACALSKSVAELVLTCTKAKDIWDKPCARFECSSTQRLNMVIELFFQAQRDCKEDISGHVAKLQKLFVYLNDELVKHSENTLSERMLTGRILSTLGKEYDSCKNVWDTIPAREQTVNLLIEKLCAIGLRVDKIASSEATAFVARENDKEKSSSVKVKTGKSTKRGSNRAKQKFPCNRCKQLGHWGAECPQKQQHSRDKGGKSATKKSSDTLPVHVMGASEVTSMNSDSWYCDSSASQHVTPSKQYFVSYAKFTVSKIVQLAYSEGRIKVQLFHNGTWHDTILKDVWYVPDASMHLFSVKAAAKNGYSTIFSENKVVIHGTDGTVAASGKLVNDLYVLDVRVCIPQDAAQVHLATKTETLQVWHERLGHQNKCHVVKVLKQHSMNVEASAEFCGGCALGKAHRRSFGTRTTRPNVIGDQINVDVCGPVTEISAGGARYCVCFKDDYSKYCHVFFIATKY</sequence>
<feature type="domain" description="Retrovirus-related Pol polyprotein from transposon TNT 1-94-like beta-barrel" evidence="3">
    <location>
        <begin position="275"/>
        <end position="352"/>
    </location>
</feature>
<dbReference type="GO" id="GO:0008270">
    <property type="term" value="F:zinc ion binding"/>
    <property type="evidence" value="ECO:0007669"/>
    <property type="project" value="InterPro"/>
</dbReference>
<dbReference type="EMBL" id="BLKM01000712">
    <property type="protein sequence ID" value="GFG37672.1"/>
    <property type="molecule type" value="Genomic_DNA"/>
</dbReference>
<evidence type="ECO:0000256" key="1">
    <source>
        <dbReference type="SAM" id="MobiDB-lite"/>
    </source>
</evidence>
<name>A0A6L2Q293_COPFO</name>
<dbReference type="Gene3D" id="4.10.60.10">
    <property type="entry name" value="Zinc finger, CCHC-type"/>
    <property type="match status" value="1"/>
</dbReference>
<gene>
    <name evidence="4" type="ORF">Cfor_12156</name>
</gene>
<accession>A0A6L2Q293</accession>
<dbReference type="SUPFAM" id="SSF57756">
    <property type="entry name" value="Retrovirus zinc finger-like domains"/>
    <property type="match status" value="1"/>
</dbReference>
<dbReference type="GO" id="GO:0003676">
    <property type="term" value="F:nucleic acid binding"/>
    <property type="evidence" value="ECO:0007669"/>
    <property type="project" value="InterPro"/>
</dbReference>
<feature type="compositionally biased region" description="Basic residues" evidence="1">
    <location>
        <begin position="203"/>
        <end position="217"/>
    </location>
</feature>
<dbReference type="PANTHER" id="PTHR47481:SF31">
    <property type="entry name" value="OS01G0873500 PROTEIN"/>
    <property type="match status" value="1"/>
</dbReference>
<reference evidence="5" key="1">
    <citation type="submission" date="2020-01" db="EMBL/GenBank/DDBJ databases">
        <title>Draft genome sequence of the Termite Coptotermes fromosanus.</title>
        <authorList>
            <person name="Itakura S."/>
            <person name="Yosikawa Y."/>
            <person name="Umezawa K."/>
        </authorList>
    </citation>
    <scope>NUCLEOTIDE SEQUENCE [LARGE SCALE GENOMIC DNA]</scope>
</reference>
<dbReference type="InterPro" id="IPR025724">
    <property type="entry name" value="GAG-pre-integrase_dom"/>
</dbReference>
<dbReference type="OrthoDB" id="8056975at2759"/>
<dbReference type="PANTHER" id="PTHR47481">
    <property type="match status" value="1"/>
</dbReference>
<evidence type="ECO:0000313" key="4">
    <source>
        <dbReference type="EMBL" id="GFG37672.1"/>
    </source>
</evidence>
<keyword evidence="5" id="KW-1185">Reference proteome</keyword>
<organism evidence="4 5">
    <name type="scientific">Coptotermes formosanus</name>
    <name type="common">Formosan subterranean termite</name>
    <dbReference type="NCBI Taxonomy" id="36987"/>
    <lineage>
        <taxon>Eukaryota</taxon>
        <taxon>Metazoa</taxon>
        <taxon>Ecdysozoa</taxon>
        <taxon>Arthropoda</taxon>
        <taxon>Hexapoda</taxon>
        <taxon>Insecta</taxon>
        <taxon>Pterygota</taxon>
        <taxon>Neoptera</taxon>
        <taxon>Polyneoptera</taxon>
        <taxon>Dictyoptera</taxon>
        <taxon>Blattodea</taxon>
        <taxon>Blattoidea</taxon>
        <taxon>Termitoidae</taxon>
        <taxon>Rhinotermitidae</taxon>
        <taxon>Coptotermes</taxon>
    </lineage>
</organism>
<protein>
    <submittedName>
        <fullName evidence="4">Uncharacterized protein</fullName>
    </submittedName>
</protein>
<dbReference type="Pfam" id="PF13976">
    <property type="entry name" value="gag_pre-integrs"/>
    <property type="match status" value="1"/>
</dbReference>
<evidence type="ECO:0000259" key="3">
    <source>
        <dbReference type="Pfam" id="PF22936"/>
    </source>
</evidence>
<dbReference type="Proteomes" id="UP000502823">
    <property type="component" value="Unassembled WGS sequence"/>
</dbReference>
<dbReference type="Pfam" id="PF14223">
    <property type="entry name" value="Retrotran_gag_2"/>
    <property type="match status" value="1"/>
</dbReference>